<evidence type="ECO:0000313" key="3">
    <source>
        <dbReference type="EMBL" id="KAK1389748.1"/>
    </source>
</evidence>
<sequence>MSPEMILRSPPVDRRQPLLARTSKPSRKTSKCLAEAAGVTTAGCAAVCCLPVGVVAILFLAVYKVPAKLCRRAIRTKKRRRLLKKGTLSSSHGCECGFDEVHTMSCSAGQIVDGTSLEMDKDVMELEKEMWDRFYGTGFWRSLSQREG</sequence>
<keyword evidence="2" id="KW-0812">Transmembrane</keyword>
<gene>
    <name evidence="3" type="ORF">POM88_017926</name>
</gene>
<reference evidence="3" key="1">
    <citation type="submission" date="2023-02" db="EMBL/GenBank/DDBJ databases">
        <title>Genome of toxic invasive species Heracleum sosnowskyi carries increased number of genes despite the absence of recent whole-genome duplications.</title>
        <authorList>
            <person name="Schelkunov M."/>
            <person name="Shtratnikova V."/>
            <person name="Makarenko M."/>
            <person name="Klepikova A."/>
            <person name="Omelchenko D."/>
            <person name="Novikova G."/>
            <person name="Obukhova E."/>
            <person name="Bogdanov V."/>
            <person name="Penin A."/>
            <person name="Logacheva M."/>
        </authorList>
    </citation>
    <scope>NUCLEOTIDE SEQUENCE</scope>
    <source>
        <strain evidence="3">Hsosn_3</strain>
        <tissue evidence="3">Leaf</tissue>
    </source>
</reference>
<dbReference type="PANTHER" id="PTHR33264">
    <property type="entry name" value="EXPRESSED PROTEIN"/>
    <property type="match status" value="1"/>
</dbReference>
<feature type="transmembrane region" description="Helical" evidence="2">
    <location>
        <begin position="36"/>
        <end position="63"/>
    </location>
</feature>
<accession>A0AAD8MZW4</accession>
<reference evidence="3" key="2">
    <citation type="submission" date="2023-05" db="EMBL/GenBank/DDBJ databases">
        <authorList>
            <person name="Schelkunov M.I."/>
        </authorList>
    </citation>
    <scope>NUCLEOTIDE SEQUENCE</scope>
    <source>
        <strain evidence="3">Hsosn_3</strain>
        <tissue evidence="3">Leaf</tissue>
    </source>
</reference>
<keyword evidence="2" id="KW-0472">Membrane</keyword>
<feature type="region of interest" description="Disordered" evidence="1">
    <location>
        <begin position="1"/>
        <end position="24"/>
    </location>
</feature>
<dbReference type="PANTHER" id="PTHR33264:SF8">
    <property type="entry name" value="EXPRESSED PROTEIN"/>
    <property type="match status" value="1"/>
</dbReference>
<evidence type="ECO:0000256" key="2">
    <source>
        <dbReference type="SAM" id="Phobius"/>
    </source>
</evidence>
<keyword evidence="4" id="KW-1185">Reference proteome</keyword>
<name>A0AAD8MZW4_9APIA</name>
<comment type="caution">
    <text evidence="3">The sequence shown here is derived from an EMBL/GenBank/DDBJ whole genome shotgun (WGS) entry which is preliminary data.</text>
</comment>
<protein>
    <submittedName>
        <fullName evidence="3">Pollen preferential protein</fullName>
    </submittedName>
</protein>
<evidence type="ECO:0000313" key="4">
    <source>
        <dbReference type="Proteomes" id="UP001237642"/>
    </source>
</evidence>
<proteinExistence type="predicted"/>
<keyword evidence="2" id="KW-1133">Transmembrane helix</keyword>
<evidence type="ECO:0000256" key="1">
    <source>
        <dbReference type="SAM" id="MobiDB-lite"/>
    </source>
</evidence>
<organism evidence="3 4">
    <name type="scientific">Heracleum sosnowskyi</name>
    <dbReference type="NCBI Taxonomy" id="360622"/>
    <lineage>
        <taxon>Eukaryota</taxon>
        <taxon>Viridiplantae</taxon>
        <taxon>Streptophyta</taxon>
        <taxon>Embryophyta</taxon>
        <taxon>Tracheophyta</taxon>
        <taxon>Spermatophyta</taxon>
        <taxon>Magnoliopsida</taxon>
        <taxon>eudicotyledons</taxon>
        <taxon>Gunneridae</taxon>
        <taxon>Pentapetalae</taxon>
        <taxon>asterids</taxon>
        <taxon>campanulids</taxon>
        <taxon>Apiales</taxon>
        <taxon>Apiaceae</taxon>
        <taxon>Apioideae</taxon>
        <taxon>apioid superclade</taxon>
        <taxon>Tordylieae</taxon>
        <taxon>Tordyliinae</taxon>
        <taxon>Heracleum</taxon>
    </lineage>
</organism>
<dbReference type="EMBL" id="JAUIZM010000004">
    <property type="protein sequence ID" value="KAK1389748.1"/>
    <property type="molecule type" value="Genomic_DNA"/>
</dbReference>
<dbReference type="Proteomes" id="UP001237642">
    <property type="component" value="Unassembled WGS sequence"/>
</dbReference>
<dbReference type="AlphaFoldDB" id="A0AAD8MZW4"/>